<feature type="region of interest" description="Disordered" evidence="1">
    <location>
        <begin position="351"/>
        <end position="378"/>
    </location>
</feature>
<feature type="compositionally biased region" description="Polar residues" evidence="1">
    <location>
        <begin position="39"/>
        <end position="64"/>
    </location>
</feature>
<reference evidence="2 3" key="1">
    <citation type="journal article" date="2019" name="Appl. Microbiol. Biotechnol.">
        <title>Genome sequence of Isaria javanica and comparative genome analysis insights into family S53 peptidase evolution in fungal entomopathogens.</title>
        <authorList>
            <person name="Lin R."/>
            <person name="Zhang X."/>
            <person name="Xin B."/>
            <person name="Zou M."/>
            <person name="Gao Y."/>
            <person name="Qin F."/>
            <person name="Hu Q."/>
            <person name="Xie B."/>
            <person name="Cheng X."/>
        </authorList>
    </citation>
    <scope>NUCLEOTIDE SEQUENCE [LARGE SCALE GENOMIC DNA]</scope>
    <source>
        <strain evidence="2 3">IJ1G</strain>
    </source>
</reference>
<organism evidence="2 3">
    <name type="scientific">Cordyceps javanica</name>
    <dbReference type="NCBI Taxonomy" id="43265"/>
    <lineage>
        <taxon>Eukaryota</taxon>
        <taxon>Fungi</taxon>
        <taxon>Dikarya</taxon>
        <taxon>Ascomycota</taxon>
        <taxon>Pezizomycotina</taxon>
        <taxon>Sordariomycetes</taxon>
        <taxon>Hypocreomycetidae</taxon>
        <taxon>Hypocreales</taxon>
        <taxon>Cordycipitaceae</taxon>
        <taxon>Cordyceps</taxon>
    </lineage>
</organism>
<dbReference type="AlphaFoldDB" id="A0A545V1A5"/>
<dbReference type="Proteomes" id="UP000315783">
    <property type="component" value="Unassembled WGS sequence"/>
</dbReference>
<feature type="compositionally biased region" description="Acidic residues" evidence="1">
    <location>
        <begin position="201"/>
        <end position="222"/>
    </location>
</feature>
<comment type="caution">
    <text evidence="2">The sequence shown here is derived from an EMBL/GenBank/DDBJ whole genome shotgun (WGS) entry which is preliminary data.</text>
</comment>
<evidence type="ECO:0000313" key="3">
    <source>
        <dbReference type="Proteomes" id="UP000315783"/>
    </source>
</evidence>
<evidence type="ECO:0000313" key="2">
    <source>
        <dbReference type="EMBL" id="TQV95508.1"/>
    </source>
</evidence>
<accession>A0A545V1A5</accession>
<keyword evidence="3" id="KW-1185">Reference proteome</keyword>
<proteinExistence type="predicted"/>
<evidence type="ECO:0000256" key="1">
    <source>
        <dbReference type="SAM" id="MobiDB-lite"/>
    </source>
</evidence>
<feature type="region of interest" description="Disordered" evidence="1">
    <location>
        <begin position="193"/>
        <end position="234"/>
    </location>
</feature>
<feature type="compositionally biased region" description="Low complexity" evidence="1">
    <location>
        <begin position="351"/>
        <end position="361"/>
    </location>
</feature>
<protein>
    <submittedName>
        <fullName evidence="2">Uncharacterized protein</fullName>
    </submittedName>
</protein>
<dbReference type="STRING" id="43265.A0A545V1A5"/>
<dbReference type="EMBL" id="SPUK01000007">
    <property type="protein sequence ID" value="TQV95508.1"/>
    <property type="molecule type" value="Genomic_DNA"/>
</dbReference>
<feature type="compositionally biased region" description="Low complexity" evidence="1">
    <location>
        <begin position="65"/>
        <end position="79"/>
    </location>
</feature>
<sequence length="378" mass="40249">MDRIKKTVVNRIAGSTSATIPNRLQHWAQERADTLAGGQATNTDGQATNTDGQATNTDGTSDETSAGSSSAPDLVSSSSSLPTLEVALKRASISPRGCLKPSRRPLPGRSPARAKAGCAKAGGGSDGAGSSPKRVSFARDDALVLCLRTSAHIQPVARNDQTQAEFLDRSYNMLVRRREDKLVRRIARKAAGIMRAGEPSTADDESDDESDDDDDDDDDDDLNRDPWDVDTSVEDPSGILNLRVADERTLQQRLNDAGRRGERLKLGAIAGGCVDFALHVTRSEELLGTLENMVRARAEVAKVASYRGDERPHARPGVSLTRLADVYYDDFPTAMSGSRAPDVIVTPPAATMAAPAAAAESSKNDDDDDVVAVNGPRL</sequence>
<dbReference type="OrthoDB" id="5151950at2759"/>
<feature type="region of interest" description="Disordered" evidence="1">
    <location>
        <begin position="95"/>
        <end position="134"/>
    </location>
</feature>
<gene>
    <name evidence="2" type="ORF">IF1G_05337</name>
</gene>
<name>A0A545V1A5_9HYPO</name>
<feature type="region of interest" description="Disordered" evidence="1">
    <location>
        <begin position="38"/>
        <end position="79"/>
    </location>
</feature>